<keyword evidence="4 13" id="KW-0812">Transmembrane</keyword>
<dbReference type="InterPro" id="IPR002146">
    <property type="entry name" value="ATP_synth_b/b'su_bac/chlpt"/>
</dbReference>
<feature type="transmembrane region" description="Helical" evidence="16">
    <location>
        <begin position="21"/>
        <end position="40"/>
    </location>
</feature>
<dbReference type="GO" id="GO:0015986">
    <property type="term" value="P:proton motive force-driven ATP synthesis"/>
    <property type="evidence" value="ECO:0007669"/>
    <property type="project" value="InterPro"/>
</dbReference>
<evidence type="ECO:0000256" key="6">
    <source>
        <dbReference type="ARBA" id="ARBA00022989"/>
    </source>
</evidence>
<protein>
    <submittedName>
        <fullName evidence="17">ATP synthase subunit b</fullName>
    </submittedName>
</protein>
<keyword evidence="2 13" id="KW-0813">Transport</keyword>
<organism evidence="17 18">
    <name type="scientific">Thalassoglobus polymorphus</name>
    <dbReference type="NCBI Taxonomy" id="2527994"/>
    <lineage>
        <taxon>Bacteria</taxon>
        <taxon>Pseudomonadati</taxon>
        <taxon>Planctomycetota</taxon>
        <taxon>Planctomycetia</taxon>
        <taxon>Planctomycetales</taxon>
        <taxon>Planctomycetaceae</taxon>
        <taxon>Thalassoglobus</taxon>
    </lineage>
</organism>
<gene>
    <name evidence="17" type="primary">atpF_3</name>
    <name evidence="17" type="ORF">Mal48_35930</name>
</gene>
<feature type="region of interest" description="Disordered" evidence="15">
    <location>
        <begin position="49"/>
        <end position="84"/>
    </location>
</feature>
<evidence type="ECO:0000256" key="8">
    <source>
        <dbReference type="ARBA" id="ARBA00023136"/>
    </source>
</evidence>
<dbReference type="CDD" id="cd06503">
    <property type="entry name" value="ATP-synt_Fo_b"/>
    <property type="match status" value="1"/>
</dbReference>
<dbReference type="PANTHER" id="PTHR33445:SF1">
    <property type="entry name" value="ATP SYNTHASE SUBUNIT B"/>
    <property type="match status" value="1"/>
</dbReference>
<dbReference type="GO" id="GO:0045259">
    <property type="term" value="C:proton-transporting ATP synthase complex"/>
    <property type="evidence" value="ECO:0007669"/>
    <property type="project" value="UniProtKB-KW"/>
</dbReference>
<evidence type="ECO:0000256" key="4">
    <source>
        <dbReference type="ARBA" id="ARBA00022692"/>
    </source>
</evidence>
<evidence type="ECO:0000313" key="18">
    <source>
        <dbReference type="Proteomes" id="UP000315724"/>
    </source>
</evidence>
<comment type="subcellular location">
    <subcellularLocation>
        <location evidence="12">Endomembrane system</location>
        <topology evidence="12">Single-pass membrane protein</topology>
    </subcellularLocation>
</comment>
<dbReference type="GO" id="GO:0046961">
    <property type="term" value="F:proton-transporting ATPase activity, rotational mechanism"/>
    <property type="evidence" value="ECO:0007669"/>
    <property type="project" value="TreeGrafter"/>
</dbReference>
<evidence type="ECO:0000256" key="14">
    <source>
        <dbReference type="SAM" id="Coils"/>
    </source>
</evidence>
<keyword evidence="5 13" id="KW-0375">Hydrogen ion transport</keyword>
<sequence>MRETRGCSLKSRSHHNLFANRQFAAQALFITTFLTCLAFVSTTNAVAEEQGNDGHPHAEDHSLNESGAKGELHHDDAHGDDHGAPPFREDTAFWSIIAFAGLCFAVVKLGLWNSLQTNMAAREEKEINLISTAEGHLTEAQQSLNQYRGQLEAMDETVAETIAEAGRDADHTQTEIIELAKREASLMLHRAEHEISRSRDQSLNSLFEHLAHRVAEATEAKVRANLQTEDQDRLIDDTLNQLVAN</sequence>
<dbReference type="AlphaFoldDB" id="A0A517QRS8"/>
<keyword evidence="9" id="KW-0066">ATP synthesis</keyword>
<evidence type="ECO:0000256" key="10">
    <source>
        <dbReference type="ARBA" id="ARBA00025198"/>
    </source>
</evidence>
<evidence type="ECO:0000256" key="12">
    <source>
        <dbReference type="ARBA" id="ARBA00037847"/>
    </source>
</evidence>
<comment type="function">
    <text evidence="11">Component of the F(0) channel, it forms part of the peripheral stalk, linking F(1) to F(0). The b'-subunit is a diverged and duplicated form of b found in plants and photosynthetic bacteria.</text>
</comment>
<evidence type="ECO:0000256" key="15">
    <source>
        <dbReference type="SAM" id="MobiDB-lite"/>
    </source>
</evidence>
<dbReference type="KEGG" id="tpol:Mal48_35930"/>
<dbReference type="Proteomes" id="UP000315724">
    <property type="component" value="Chromosome"/>
</dbReference>
<evidence type="ECO:0000256" key="5">
    <source>
        <dbReference type="ARBA" id="ARBA00022781"/>
    </source>
</evidence>
<keyword evidence="7 13" id="KW-0406">Ion transport</keyword>
<reference evidence="17 18" key="1">
    <citation type="submission" date="2019-02" db="EMBL/GenBank/DDBJ databases">
        <title>Deep-cultivation of Planctomycetes and their phenomic and genomic characterization uncovers novel biology.</title>
        <authorList>
            <person name="Wiegand S."/>
            <person name="Jogler M."/>
            <person name="Boedeker C."/>
            <person name="Pinto D."/>
            <person name="Vollmers J."/>
            <person name="Rivas-Marin E."/>
            <person name="Kohn T."/>
            <person name="Peeters S.H."/>
            <person name="Heuer A."/>
            <person name="Rast P."/>
            <person name="Oberbeckmann S."/>
            <person name="Bunk B."/>
            <person name="Jeske O."/>
            <person name="Meyerdierks A."/>
            <person name="Storesund J.E."/>
            <person name="Kallscheuer N."/>
            <person name="Luecker S."/>
            <person name="Lage O.M."/>
            <person name="Pohl T."/>
            <person name="Merkel B.J."/>
            <person name="Hornburger P."/>
            <person name="Mueller R.-W."/>
            <person name="Bruemmer F."/>
            <person name="Labrenz M."/>
            <person name="Spormann A.M."/>
            <person name="Op den Camp H."/>
            <person name="Overmann J."/>
            <person name="Amann R."/>
            <person name="Jetten M.S.M."/>
            <person name="Mascher T."/>
            <person name="Medema M.H."/>
            <person name="Devos D.P."/>
            <person name="Kaster A.-K."/>
            <person name="Ovreas L."/>
            <person name="Rohde M."/>
            <person name="Galperin M.Y."/>
            <person name="Jogler C."/>
        </authorList>
    </citation>
    <scope>NUCLEOTIDE SEQUENCE [LARGE SCALE GENOMIC DNA]</scope>
    <source>
        <strain evidence="17 18">Mal48</strain>
    </source>
</reference>
<dbReference type="GO" id="GO:0012505">
    <property type="term" value="C:endomembrane system"/>
    <property type="evidence" value="ECO:0007669"/>
    <property type="project" value="UniProtKB-SubCell"/>
</dbReference>
<keyword evidence="3 13" id="KW-0138">CF(0)</keyword>
<evidence type="ECO:0000256" key="3">
    <source>
        <dbReference type="ARBA" id="ARBA00022547"/>
    </source>
</evidence>
<evidence type="ECO:0000256" key="2">
    <source>
        <dbReference type="ARBA" id="ARBA00022448"/>
    </source>
</evidence>
<comment type="function">
    <text evidence="10">F(1)F(0) ATP synthase produces ATP from ADP in the presence of a proton or sodium gradient. F-type ATPases consist of two structural domains, F(1) containing the extramembraneous catalytic core and F(0) containing the membrane proton channel, linked together by a central stalk and a peripheral stalk. During catalysis, ATP synthesis in the catalytic domain of F(1) is coupled via a rotary mechanism of the central stalk subunits to proton translocation.</text>
</comment>
<dbReference type="Pfam" id="PF00430">
    <property type="entry name" value="ATP-synt_B"/>
    <property type="match status" value="1"/>
</dbReference>
<name>A0A517QRS8_9PLAN</name>
<feature type="compositionally biased region" description="Basic and acidic residues" evidence="15">
    <location>
        <begin position="52"/>
        <end position="84"/>
    </location>
</feature>
<dbReference type="EMBL" id="CP036267">
    <property type="protein sequence ID" value="QDT34333.1"/>
    <property type="molecule type" value="Genomic_DNA"/>
</dbReference>
<evidence type="ECO:0000256" key="9">
    <source>
        <dbReference type="ARBA" id="ARBA00023310"/>
    </source>
</evidence>
<feature type="coiled-coil region" evidence="14">
    <location>
        <begin position="137"/>
        <end position="164"/>
    </location>
</feature>
<keyword evidence="6 16" id="KW-1133">Transmembrane helix</keyword>
<evidence type="ECO:0000256" key="7">
    <source>
        <dbReference type="ARBA" id="ARBA00023065"/>
    </source>
</evidence>
<dbReference type="PANTHER" id="PTHR33445">
    <property type="entry name" value="ATP SYNTHASE SUBUNIT B', CHLOROPLASTIC"/>
    <property type="match status" value="1"/>
</dbReference>
<evidence type="ECO:0000256" key="11">
    <source>
        <dbReference type="ARBA" id="ARBA00025614"/>
    </source>
</evidence>
<comment type="similarity">
    <text evidence="1 13">Belongs to the ATPase B chain family.</text>
</comment>
<feature type="transmembrane region" description="Helical" evidence="16">
    <location>
        <begin position="92"/>
        <end position="112"/>
    </location>
</feature>
<proteinExistence type="inferred from homology"/>
<evidence type="ECO:0000313" key="17">
    <source>
        <dbReference type="EMBL" id="QDT34333.1"/>
    </source>
</evidence>
<evidence type="ECO:0000256" key="16">
    <source>
        <dbReference type="SAM" id="Phobius"/>
    </source>
</evidence>
<keyword evidence="8 16" id="KW-0472">Membrane</keyword>
<accession>A0A517QRS8</accession>
<keyword evidence="14" id="KW-0175">Coiled coil</keyword>
<dbReference type="OrthoDB" id="274361at2"/>
<keyword evidence="18" id="KW-1185">Reference proteome</keyword>
<evidence type="ECO:0000256" key="1">
    <source>
        <dbReference type="ARBA" id="ARBA00005513"/>
    </source>
</evidence>
<dbReference type="InterPro" id="IPR050059">
    <property type="entry name" value="ATP_synthase_B_chain"/>
</dbReference>
<evidence type="ECO:0000256" key="13">
    <source>
        <dbReference type="RuleBase" id="RU003848"/>
    </source>
</evidence>